<protein>
    <submittedName>
        <fullName evidence="15">Beta-1,4-N-acetyl-galactosaminyltransferase 1</fullName>
    </submittedName>
</protein>
<dbReference type="FunCoup" id="A0A6I8N315">
    <property type="interactions" value="594"/>
</dbReference>
<sequence length="570" mass="62488">SSGPGRARARAPAPAPAPAPARLTKGASILRLPARRLRMRLGQRALCALLLLLSASLGLLYFRVRTPRTPGSPRPPPDPLGPEPPAALPAEPRYAHIPVRIKEHVAGLLARNSCRCVGSSGGSLDLGLGLGLPFQRQVHVLDFGSAFDPAELLAASAAREREYRRFLDRVQSPADRLLVAPANSPLQYPLQGVQVRPLGSVLVPGLSLQASGRELYQVNLSASLGIWDVAGEVEGVALRGEGRAQLGLASPDLDRLNRQLQLVTYTSVHYRPHSADTVRVTTDGHQAAFVIRIQHRPNPRLYPTAPGPYNLSALVTIATKTFLRYERLRTLLASIRRFYPTVTVVIADDSERPEPVRGPYVEHYIMPFGKGWFAGRNLAVSQVTTKYVLWVDDDFVFTARTRLETLVDVLERTPLDLVGGAVREITGFTTTYRQRLNVEPGGPGQGGCLHQRRGFHHPLPGFPGCVVTDGVVNFFLARTERVREVGFDPRLSRVGHLEFFLDGLGSLHVGSCADVVVDHASKIKLPWAARGAAEESYSRFRYPSSSDTSVVTTHQLFFFHKQHLQCMTAD</sequence>
<keyword evidence="6 13" id="KW-0812">Transmembrane</keyword>
<dbReference type="CDD" id="cd00761">
    <property type="entry name" value="Glyco_tranf_GTA_type"/>
    <property type="match status" value="1"/>
</dbReference>
<dbReference type="GO" id="GO:0007283">
    <property type="term" value="P:spermatogenesis"/>
    <property type="evidence" value="ECO:0007669"/>
    <property type="project" value="Ensembl"/>
</dbReference>
<dbReference type="GO" id="GO:0019915">
    <property type="term" value="P:lipid storage"/>
    <property type="evidence" value="ECO:0007669"/>
    <property type="project" value="Ensembl"/>
</dbReference>
<keyword evidence="11" id="KW-1015">Disulfide bond</keyword>
<dbReference type="Gene3D" id="3.90.550.10">
    <property type="entry name" value="Spore Coat Polysaccharide Biosynthesis Protein SpsA, Chain A"/>
    <property type="match status" value="1"/>
</dbReference>
<dbReference type="InParanoid" id="A0A6I8N315"/>
<reference evidence="15 16" key="1">
    <citation type="journal article" date="2008" name="Nature">
        <title>Genome analysis of the platypus reveals unique signatures of evolution.</title>
        <authorList>
            <person name="Warren W.C."/>
            <person name="Hillier L.W."/>
            <person name="Marshall Graves J.A."/>
            <person name="Birney E."/>
            <person name="Ponting C.P."/>
            <person name="Grutzner F."/>
            <person name="Belov K."/>
            <person name="Miller W."/>
            <person name="Clarke L."/>
            <person name="Chinwalla A.T."/>
            <person name="Yang S.P."/>
            <person name="Heger A."/>
            <person name="Locke D.P."/>
            <person name="Miethke P."/>
            <person name="Waters P.D."/>
            <person name="Veyrunes F."/>
            <person name="Fulton L."/>
            <person name="Fulton B."/>
            <person name="Graves T."/>
            <person name="Wallis J."/>
            <person name="Puente X.S."/>
            <person name="Lopez-Otin C."/>
            <person name="Ordonez G.R."/>
            <person name="Eichler E.E."/>
            <person name="Chen L."/>
            <person name="Cheng Z."/>
            <person name="Deakin J.E."/>
            <person name="Alsop A."/>
            <person name="Thompson K."/>
            <person name="Kirby P."/>
            <person name="Papenfuss A.T."/>
            <person name="Wakefield M.J."/>
            <person name="Olender T."/>
            <person name="Lancet D."/>
            <person name="Huttley G.A."/>
            <person name="Smit A.F."/>
            <person name="Pask A."/>
            <person name="Temple-Smith P."/>
            <person name="Batzer M.A."/>
            <person name="Walker J.A."/>
            <person name="Konkel M.K."/>
            <person name="Harris R.S."/>
            <person name="Whittington C.M."/>
            <person name="Wong E.S."/>
            <person name="Gemmell N.J."/>
            <person name="Buschiazzo E."/>
            <person name="Vargas Jentzsch I.M."/>
            <person name="Merkel A."/>
            <person name="Schmitz J."/>
            <person name="Zemann A."/>
            <person name="Churakov G."/>
            <person name="Kriegs J.O."/>
            <person name="Brosius J."/>
            <person name="Murchison E.P."/>
            <person name="Sachidanandam R."/>
            <person name="Smith C."/>
            <person name="Hannon G.J."/>
            <person name="Tsend-Ayush E."/>
            <person name="McMillan D."/>
            <person name="Attenborough R."/>
            <person name="Rens W."/>
            <person name="Ferguson-Smith M."/>
            <person name="Lefevre C.M."/>
            <person name="Sharp J.A."/>
            <person name="Nicholas K.R."/>
            <person name="Ray D.A."/>
            <person name="Kube M."/>
            <person name="Reinhardt R."/>
            <person name="Pringle T.H."/>
            <person name="Taylor J."/>
            <person name="Jones R.C."/>
            <person name="Nixon B."/>
            <person name="Dacheux J.L."/>
            <person name="Niwa H."/>
            <person name="Sekita Y."/>
            <person name="Huang X."/>
            <person name="Stark A."/>
            <person name="Kheradpour P."/>
            <person name="Kellis M."/>
            <person name="Flicek P."/>
            <person name="Chen Y."/>
            <person name="Webber C."/>
            <person name="Hardison R."/>
            <person name="Nelson J."/>
            <person name="Hallsworth-Pepin K."/>
            <person name="Delehaunty K."/>
            <person name="Markovic C."/>
            <person name="Minx P."/>
            <person name="Feng Y."/>
            <person name="Kremitzki C."/>
            <person name="Mitreva M."/>
            <person name="Glasscock J."/>
            <person name="Wylie T."/>
            <person name="Wohldmann P."/>
            <person name="Thiru P."/>
            <person name="Nhan M.N."/>
            <person name="Pohl C.S."/>
            <person name="Smith S.M."/>
            <person name="Hou S."/>
            <person name="Nefedov M."/>
            <person name="de Jong P.J."/>
            <person name="Renfree M.B."/>
            <person name="Mardis E.R."/>
            <person name="Wilson R.K."/>
        </authorList>
    </citation>
    <scope>NUCLEOTIDE SEQUENCE [LARGE SCALE GENOMIC DNA]</scope>
    <source>
        <strain evidence="15 16">Glennie</strain>
    </source>
</reference>
<keyword evidence="4" id="KW-0328">Glycosyltransferase</keyword>
<evidence type="ECO:0000256" key="5">
    <source>
        <dbReference type="ARBA" id="ARBA00022679"/>
    </source>
</evidence>
<keyword evidence="9" id="KW-0333">Golgi apparatus</keyword>
<evidence type="ECO:0000256" key="2">
    <source>
        <dbReference type="ARBA" id="ARBA00006739"/>
    </source>
</evidence>
<dbReference type="GeneTree" id="ENSGT00390000006679"/>
<evidence type="ECO:0000256" key="10">
    <source>
        <dbReference type="ARBA" id="ARBA00023136"/>
    </source>
</evidence>
<evidence type="ECO:0000259" key="14">
    <source>
        <dbReference type="Pfam" id="PF00535"/>
    </source>
</evidence>
<accession>A0A6I8N315</accession>
<reference evidence="15" key="3">
    <citation type="submission" date="2025-09" db="UniProtKB">
        <authorList>
            <consortium name="Ensembl"/>
        </authorList>
    </citation>
    <scope>IDENTIFICATION</scope>
    <source>
        <strain evidence="15">Glennie</strain>
    </source>
</reference>
<evidence type="ECO:0000256" key="1">
    <source>
        <dbReference type="ARBA" id="ARBA00004323"/>
    </source>
</evidence>
<evidence type="ECO:0000313" key="16">
    <source>
        <dbReference type="Proteomes" id="UP000002279"/>
    </source>
</evidence>
<keyword evidence="5" id="KW-0808">Transferase</keyword>
<dbReference type="Pfam" id="PF00535">
    <property type="entry name" value="Glycos_transf_2"/>
    <property type="match status" value="1"/>
</dbReference>
<evidence type="ECO:0000256" key="4">
    <source>
        <dbReference type="ARBA" id="ARBA00022676"/>
    </source>
</evidence>
<evidence type="ECO:0000256" key="6">
    <source>
        <dbReference type="ARBA" id="ARBA00022692"/>
    </source>
</evidence>
<organism evidence="15 16">
    <name type="scientific">Ornithorhynchus anatinus</name>
    <name type="common">Duckbill platypus</name>
    <dbReference type="NCBI Taxonomy" id="9258"/>
    <lineage>
        <taxon>Eukaryota</taxon>
        <taxon>Metazoa</taxon>
        <taxon>Chordata</taxon>
        <taxon>Craniata</taxon>
        <taxon>Vertebrata</taxon>
        <taxon>Euteleostomi</taxon>
        <taxon>Mammalia</taxon>
        <taxon>Monotremata</taxon>
        <taxon>Ornithorhynchidae</taxon>
        <taxon>Ornithorhynchus</taxon>
    </lineage>
</organism>
<dbReference type="GO" id="GO:0061744">
    <property type="term" value="P:motor behavior"/>
    <property type="evidence" value="ECO:0007669"/>
    <property type="project" value="Ensembl"/>
</dbReference>
<dbReference type="Ensembl" id="ENSOANT00000075508.1">
    <property type="protein sequence ID" value="ENSOANP00000035401.1"/>
    <property type="gene ID" value="ENSOANG00000043004.1"/>
</dbReference>
<evidence type="ECO:0000256" key="11">
    <source>
        <dbReference type="ARBA" id="ARBA00023157"/>
    </source>
</evidence>
<evidence type="ECO:0000256" key="3">
    <source>
        <dbReference type="ARBA" id="ARBA00011748"/>
    </source>
</evidence>
<dbReference type="Proteomes" id="UP000002279">
    <property type="component" value="Chromosome 10"/>
</dbReference>
<dbReference type="GO" id="GO:0001574">
    <property type="term" value="P:ganglioside biosynthetic process"/>
    <property type="evidence" value="ECO:0000318"/>
    <property type="project" value="GO_Central"/>
</dbReference>
<keyword evidence="16" id="KW-1185">Reference proteome</keyword>
<dbReference type="InterPro" id="IPR011143">
    <property type="entry name" value="GM2_synthase"/>
</dbReference>
<dbReference type="GO" id="GO:0060173">
    <property type="term" value="P:limb development"/>
    <property type="evidence" value="ECO:0007669"/>
    <property type="project" value="Ensembl"/>
</dbReference>
<keyword evidence="10 13" id="KW-0472">Membrane</keyword>
<comment type="similarity">
    <text evidence="2">Belongs to the glycosyltransferase 2 family.</text>
</comment>
<comment type="subcellular location">
    <subcellularLocation>
        <location evidence="1">Golgi apparatus membrane</location>
        <topology evidence="1">Single-pass type II membrane protein</topology>
    </subcellularLocation>
</comment>
<dbReference type="PANTHER" id="PTHR15046">
    <property type="entry name" value="GLYCO_TRANS_2-LIKE DOMAIN-CONTAINING PROTEIN"/>
    <property type="match status" value="1"/>
</dbReference>
<evidence type="ECO:0000256" key="12">
    <source>
        <dbReference type="SAM" id="MobiDB-lite"/>
    </source>
</evidence>
<dbReference type="GO" id="GO:0003947">
    <property type="term" value="F:(N-acetylneuraminyl)-galactosylglucosylceramide N-acetylgalactosaminyltransferase activity"/>
    <property type="evidence" value="ECO:0007669"/>
    <property type="project" value="Ensembl"/>
</dbReference>
<evidence type="ECO:0000256" key="8">
    <source>
        <dbReference type="ARBA" id="ARBA00022989"/>
    </source>
</evidence>
<evidence type="ECO:0000256" key="13">
    <source>
        <dbReference type="SAM" id="Phobius"/>
    </source>
</evidence>
<reference evidence="15" key="2">
    <citation type="submission" date="2025-08" db="UniProtKB">
        <authorList>
            <consortium name="Ensembl"/>
        </authorList>
    </citation>
    <scope>IDENTIFICATION</scope>
    <source>
        <strain evidence="15">Glennie</strain>
    </source>
</reference>
<dbReference type="FunFam" id="3.90.550.10:FF:000076">
    <property type="entry name" value="Beta-1,4 N-acetylgalactosaminyltransferase"/>
    <property type="match status" value="1"/>
</dbReference>
<dbReference type="GO" id="GO:0008376">
    <property type="term" value="F:acetylgalactosaminyltransferase activity"/>
    <property type="evidence" value="ECO:0000318"/>
    <property type="project" value="GO_Central"/>
</dbReference>
<dbReference type="InterPro" id="IPR029044">
    <property type="entry name" value="Nucleotide-diphossugar_trans"/>
</dbReference>
<dbReference type="GO" id="GO:0000139">
    <property type="term" value="C:Golgi membrane"/>
    <property type="evidence" value="ECO:0007669"/>
    <property type="project" value="UniProtKB-SubCell"/>
</dbReference>
<comment type="subunit">
    <text evidence="3">Homodimer; disulfide-linked.</text>
</comment>
<dbReference type="InterPro" id="IPR001173">
    <property type="entry name" value="Glyco_trans_2-like"/>
</dbReference>
<name>A0A6I8N315_ORNAN</name>
<dbReference type="OMA" id="REYQAFQ"/>
<feature type="region of interest" description="Disordered" evidence="12">
    <location>
        <begin position="1"/>
        <end position="20"/>
    </location>
</feature>
<dbReference type="SUPFAM" id="SSF53448">
    <property type="entry name" value="Nucleotide-diphospho-sugar transferases"/>
    <property type="match status" value="1"/>
</dbReference>
<dbReference type="Bgee" id="ENSOANG00000043004">
    <property type="expression patterns" value="Expressed in cerebellum and 7 other cell types or tissues"/>
</dbReference>
<feature type="region of interest" description="Disordered" evidence="12">
    <location>
        <begin position="68"/>
        <end position="89"/>
    </location>
</feature>
<dbReference type="GO" id="GO:0008340">
    <property type="term" value="P:determination of adult lifespan"/>
    <property type="evidence" value="ECO:0007669"/>
    <property type="project" value="Ensembl"/>
</dbReference>
<evidence type="ECO:0000256" key="9">
    <source>
        <dbReference type="ARBA" id="ARBA00023034"/>
    </source>
</evidence>
<dbReference type="AlphaFoldDB" id="A0A6I8N315"/>
<feature type="compositionally biased region" description="Pro residues" evidence="12">
    <location>
        <begin position="70"/>
        <end position="87"/>
    </location>
</feature>
<feature type="domain" description="Glycosyltransferase 2-like" evidence="14">
    <location>
        <begin position="317"/>
        <end position="454"/>
    </location>
</feature>
<gene>
    <name evidence="15" type="primary">B4GALNT1</name>
</gene>
<evidence type="ECO:0000313" key="15">
    <source>
        <dbReference type="Ensembl" id="ENSOANP00000035401.1"/>
    </source>
</evidence>
<dbReference type="GO" id="GO:0021675">
    <property type="term" value="P:nerve development"/>
    <property type="evidence" value="ECO:0007669"/>
    <property type="project" value="Ensembl"/>
</dbReference>
<dbReference type="PIRSF" id="PIRSF000474">
    <property type="entry name" value="GM2_GD2_synthase"/>
    <property type="match status" value="1"/>
</dbReference>
<keyword evidence="8 13" id="KW-1133">Transmembrane helix</keyword>
<keyword evidence="7" id="KW-0735">Signal-anchor</keyword>
<feature type="transmembrane region" description="Helical" evidence="13">
    <location>
        <begin position="45"/>
        <end position="64"/>
    </location>
</feature>
<dbReference type="GO" id="GO:0007033">
    <property type="term" value="P:vacuole organization"/>
    <property type="evidence" value="ECO:0007669"/>
    <property type="project" value="Ensembl"/>
</dbReference>
<evidence type="ECO:0000256" key="7">
    <source>
        <dbReference type="ARBA" id="ARBA00022968"/>
    </source>
</evidence>
<proteinExistence type="inferred from homology"/>
<dbReference type="PANTHER" id="PTHR15046:SF1">
    <property type="entry name" value="BETA-1,4 N-ACETYLGALACTOSAMINYLTRANSFERASE 1"/>
    <property type="match status" value="1"/>
</dbReference>